<gene>
    <name evidence="1" type="ORF">GCM10023318_51700</name>
</gene>
<proteinExistence type="predicted"/>
<dbReference type="Gene3D" id="1.20.1440.30">
    <property type="entry name" value="Biosynthetic Protein domain"/>
    <property type="match status" value="1"/>
</dbReference>
<dbReference type="InterPro" id="IPR007815">
    <property type="entry name" value="Emycin_Estase"/>
</dbReference>
<dbReference type="Gene3D" id="3.30.1870.10">
    <property type="entry name" value="EreA-like, domain 2"/>
    <property type="match status" value="1"/>
</dbReference>
<evidence type="ECO:0000313" key="1">
    <source>
        <dbReference type="EMBL" id="GAA5065055.1"/>
    </source>
</evidence>
<sequence>MTSGSDNGRGYSASAPTTVLPAMLATLVDELVEDARIVAWSEGIHQRAEYLTVRNAVLRHLVERQAIRVVAAETNFALSRPADAYIRGAGSDTPNEEVVRGMWSWGRAALRANLELLCWLRLHNAELPDRDRVRFYGLDMFGYDRHAPTDSGAALTDPEDKHLAATLNARLTAHLMTGGDHRAIAVRDAAQYLSLKTIAHRHPSSRLFLFEQTEHLDPRAPGSLGAHLARGELGTSRTVGAVWRDGDPTVTYPLGRYRELSRWLMNHPGDLIEAPDGTGIIDLRPWRTPTAETDHPLTAAAAAFDAVLYAPASTVALPWPAAPAR</sequence>
<protein>
    <recommendedName>
        <fullName evidence="3">Erythromycin esterase</fullName>
    </recommendedName>
</protein>
<dbReference type="PANTHER" id="PTHR31299:SF0">
    <property type="entry name" value="ESTERASE, PUTATIVE (AFU_ORTHOLOGUE AFUA_1G05850)-RELATED"/>
    <property type="match status" value="1"/>
</dbReference>
<comment type="caution">
    <text evidence="1">The sequence shown here is derived from an EMBL/GenBank/DDBJ whole genome shotgun (WGS) entry which is preliminary data.</text>
</comment>
<dbReference type="Gene3D" id="3.40.1660.10">
    <property type="entry name" value="EreA-like (biosynthetic domain)"/>
    <property type="match status" value="1"/>
</dbReference>
<reference evidence="2" key="1">
    <citation type="journal article" date="2019" name="Int. J. Syst. Evol. Microbiol.">
        <title>The Global Catalogue of Microorganisms (GCM) 10K type strain sequencing project: providing services to taxonomists for standard genome sequencing and annotation.</title>
        <authorList>
            <consortium name="The Broad Institute Genomics Platform"/>
            <consortium name="The Broad Institute Genome Sequencing Center for Infectious Disease"/>
            <person name="Wu L."/>
            <person name="Ma J."/>
        </authorList>
    </citation>
    <scope>NUCLEOTIDE SEQUENCE [LARGE SCALE GENOMIC DNA]</scope>
    <source>
        <strain evidence="2">JCM 18298</strain>
    </source>
</reference>
<accession>A0ABP9KUX5</accession>
<dbReference type="EMBL" id="BAABJM010000006">
    <property type="protein sequence ID" value="GAA5065055.1"/>
    <property type="molecule type" value="Genomic_DNA"/>
</dbReference>
<name>A0ABP9KUX5_9NOCA</name>
<dbReference type="SUPFAM" id="SSF159501">
    <property type="entry name" value="EreA/ChaN-like"/>
    <property type="match status" value="1"/>
</dbReference>
<evidence type="ECO:0000313" key="2">
    <source>
        <dbReference type="Proteomes" id="UP001500603"/>
    </source>
</evidence>
<evidence type="ECO:0008006" key="3">
    <source>
        <dbReference type="Google" id="ProtNLM"/>
    </source>
</evidence>
<dbReference type="RefSeq" id="WP_345498571.1">
    <property type="nucleotide sequence ID" value="NZ_BAABJM010000006.1"/>
</dbReference>
<organism evidence="1 2">
    <name type="scientific">Nocardia callitridis</name>
    <dbReference type="NCBI Taxonomy" id="648753"/>
    <lineage>
        <taxon>Bacteria</taxon>
        <taxon>Bacillati</taxon>
        <taxon>Actinomycetota</taxon>
        <taxon>Actinomycetes</taxon>
        <taxon>Mycobacteriales</taxon>
        <taxon>Nocardiaceae</taxon>
        <taxon>Nocardia</taxon>
    </lineage>
</organism>
<dbReference type="Pfam" id="PF05139">
    <property type="entry name" value="Erythro_esteras"/>
    <property type="match status" value="1"/>
</dbReference>
<dbReference type="InterPro" id="IPR052036">
    <property type="entry name" value="Hydrolase/PRTase-associated"/>
</dbReference>
<dbReference type="Proteomes" id="UP001500603">
    <property type="component" value="Unassembled WGS sequence"/>
</dbReference>
<dbReference type="PANTHER" id="PTHR31299">
    <property type="entry name" value="ESTERASE, PUTATIVE (AFU_ORTHOLOGUE AFUA_1G05850)-RELATED"/>
    <property type="match status" value="1"/>
</dbReference>
<keyword evidence="2" id="KW-1185">Reference proteome</keyword>